<proteinExistence type="inferred from homology"/>
<feature type="domain" description="Peptidase S8/S53" evidence="11">
    <location>
        <begin position="204"/>
        <end position="669"/>
    </location>
</feature>
<evidence type="ECO:0000313" key="15">
    <source>
        <dbReference type="EMBL" id="MFC4713039.1"/>
    </source>
</evidence>
<dbReference type="PROSITE" id="PS00136">
    <property type="entry name" value="SUBTILASE_ASP"/>
    <property type="match status" value="1"/>
</dbReference>
<evidence type="ECO:0000256" key="9">
    <source>
        <dbReference type="RuleBase" id="RU003355"/>
    </source>
</evidence>
<feature type="active site" description="Charge relay system" evidence="8">
    <location>
        <position position="279"/>
    </location>
</feature>
<dbReference type="RefSeq" id="WP_377278624.1">
    <property type="nucleotide sequence ID" value="NZ_JBHSGL010000005.1"/>
</dbReference>
<evidence type="ECO:0000259" key="14">
    <source>
        <dbReference type="Pfam" id="PF06280"/>
    </source>
</evidence>
<keyword evidence="4 10" id="KW-0732">Signal</keyword>
<dbReference type="Pfam" id="PF05922">
    <property type="entry name" value="Inhibitor_I9"/>
    <property type="match status" value="1"/>
</dbReference>
<keyword evidence="6 8" id="KW-0378">Hydrolase</keyword>
<organism evidence="15 16">
    <name type="scientific">Planococcus dechangensis</name>
    <dbReference type="NCBI Taxonomy" id="1176255"/>
    <lineage>
        <taxon>Bacteria</taxon>
        <taxon>Bacillati</taxon>
        <taxon>Bacillota</taxon>
        <taxon>Bacilli</taxon>
        <taxon>Bacillales</taxon>
        <taxon>Caryophanaceae</taxon>
        <taxon>Planococcus</taxon>
    </lineage>
</organism>
<dbReference type="InterPro" id="IPR046450">
    <property type="entry name" value="PA_dom_sf"/>
</dbReference>
<dbReference type="PROSITE" id="PS51892">
    <property type="entry name" value="SUBTILASE"/>
    <property type="match status" value="1"/>
</dbReference>
<keyword evidence="3 8" id="KW-0645">Protease</keyword>
<evidence type="ECO:0000259" key="11">
    <source>
        <dbReference type="Pfam" id="PF00082"/>
    </source>
</evidence>
<evidence type="ECO:0000259" key="12">
    <source>
        <dbReference type="Pfam" id="PF02225"/>
    </source>
</evidence>
<dbReference type="Pfam" id="PF02225">
    <property type="entry name" value="PA"/>
    <property type="match status" value="1"/>
</dbReference>
<evidence type="ECO:0000256" key="8">
    <source>
        <dbReference type="PROSITE-ProRule" id="PRU01240"/>
    </source>
</evidence>
<feature type="signal peptide" evidence="10">
    <location>
        <begin position="1"/>
        <end position="28"/>
    </location>
</feature>
<dbReference type="InterPro" id="IPR036852">
    <property type="entry name" value="Peptidase_S8/S53_dom_sf"/>
</dbReference>
<feature type="domain" description="C5a peptidase/Subtilisin-like protease SBT2-like Fn3-like" evidence="14">
    <location>
        <begin position="693"/>
        <end position="819"/>
    </location>
</feature>
<dbReference type="Proteomes" id="UP001595932">
    <property type="component" value="Unassembled WGS sequence"/>
</dbReference>
<protein>
    <submittedName>
        <fullName evidence="15">Cell wall-binding repeat-containing protein</fullName>
    </submittedName>
</protein>
<dbReference type="InterPro" id="IPR010259">
    <property type="entry name" value="S8pro/Inhibitor_I9"/>
</dbReference>
<dbReference type="Pfam" id="PF00082">
    <property type="entry name" value="Peptidase_S8"/>
    <property type="match status" value="1"/>
</dbReference>
<dbReference type="PANTHER" id="PTHR30032">
    <property type="entry name" value="N-ACETYLMURAMOYL-L-ALANINE AMIDASE-RELATED"/>
    <property type="match status" value="1"/>
</dbReference>
<evidence type="ECO:0000256" key="4">
    <source>
        <dbReference type="ARBA" id="ARBA00022729"/>
    </source>
</evidence>
<feature type="chain" id="PRO_5045180942" evidence="10">
    <location>
        <begin position="29"/>
        <end position="1551"/>
    </location>
</feature>
<dbReference type="EMBL" id="JBHSGL010000005">
    <property type="protein sequence ID" value="MFC4713039.1"/>
    <property type="molecule type" value="Genomic_DNA"/>
</dbReference>
<evidence type="ECO:0000259" key="13">
    <source>
        <dbReference type="Pfam" id="PF05922"/>
    </source>
</evidence>
<evidence type="ECO:0000256" key="6">
    <source>
        <dbReference type="ARBA" id="ARBA00022801"/>
    </source>
</evidence>
<dbReference type="Gene3D" id="2.60.40.1710">
    <property type="entry name" value="Subtilisin-like superfamily"/>
    <property type="match status" value="1"/>
</dbReference>
<dbReference type="Pfam" id="PF04122">
    <property type="entry name" value="CW_binding_2"/>
    <property type="match status" value="3"/>
</dbReference>
<feature type="active site" description="Charge relay system" evidence="8">
    <location>
        <position position="213"/>
    </location>
</feature>
<dbReference type="InterPro" id="IPR034216">
    <property type="entry name" value="C5a_Peptidase"/>
</dbReference>
<evidence type="ECO:0000256" key="1">
    <source>
        <dbReference type="ARBA" id="ARBA00011073"/>
    </source>
</evidence>
<evidence type="ECO:0000256" key="10">
    <source>
        <dbReference type="SAM" id="SignalP"/>
    </source>
</evidence>
<dbReference type="PROSITE" id="PS00138">
    <property type="entry name" value="SUBTILASE_SER"/>
    <property type="match status" value="1"/>
</dbReference>
<sequence>MQNGSKNWKKFVSVAMIAGLVASNGAMTASATGDKEKANGQDLQAINVLSNEKAELIKQLKEKEESALIQTDALKPDDTVRVIVEIEGQSAIEIASDKGVQYKELASSEKAQIESNLVKSHDTVKKTISSRGVELNSEYEYTTAFNGFSGVVNFSDVEKIKDLPNVKNVYIANEYERPEATPDMTTSHDFIQSRQVWADSKYQGEGMVVAVIDSGIDPDHKDFNITDASKVDLTKTTVDGLISKDGLKGAYQNVKVPYAYNYYDKNAEINDDGPNASMHGMHVAGTVGANGDESTGGLKGVAPESQILGMKVFSNDVNFPSTFSDIYLAAIDDAVKLGADVLNMSLGSVASFYEADSAEDKAITNAVNNGIVAAVSAGNSGTVGYNYDNPHYDNPDYGLVGSPGLNKDTIQVAATGNIVNHYTHDLEFADFKVEGFGVDDWTDFEVAGPDVEVVSLKALTGNANALGALTDYQGIDVKGKVVVVSRGEHTFADKTEWAAAAGAAGIVVYNTNSPVFFKDQGGWDIPFMKVTKADGDKLEAALANKEALGANVEQTNIEEGPEVGRSTNFTSWGVTPDLEFKPELSAPGGNILSTLENDQYGVMSGTSMAAPHVAGGAALVQQYLKNHDEFKHLSMEERTRLAKKLLLNTADITLGKSGDIISPRRQGAGMMQLNSAVSTPVILTEKSTNEAKVNMKDFTSNSFTFTLTAENLTDKAATYDVDTSVIVDMFQEEGAVTYNLLRSGALEGAKVAAPDSITVPARGKKDVTVTVDISGGKVPGLDKDGNAITKALEEDVFVEGFVTLTAEEGSANPDLVLPYISFYGEWDRPDIIDSFGPDEAGKPKFYQALYDANDFTEALDGNTFFEPVEVDGEMVYPFSPNNDGLRDTIYAMPTFLRNAAELQTNILDEDGKNIRTVNIEKNIRKNFSSSAFFSLNRSRAWDGKAKGELVDDGLYEIEYKAKVDYEEAQWQSKSLPVYVDTVAPTGEVKVNKENDTLDIVLNDEGVGAAEYVLYVNNKRLPAKGAFKADQKSVKLSDYQLTGENVKHIEMTVIDHAQNMGHFKSTSNDTLKPVIYVDDNGPEALGLYGTKNVPIKGYVVEHDLKSLKVNGKEIAFAKGANGYHFDTTIELETGRHDVKFEATDASGNTSSIIRPVFVDTVNPTLTIDAPTTVGQDQKSAEFDITVGDNFNMIKLSVDGDVLFAQDVYDEIKLKDPISKTVTAKVDLAPGVNTFKVVAEDGAGNKVEKEVKIERSDAEVGVERISGSSRYATAVELSKEGWTSSDTVVLARGDNYADALAGVPLAKKHDAPLLLSRTASLPADTYEEIKRLGASTVHVLGGTIAISDAVVKKLRDEGITVKRISGADRFETAAKIAEQVGNSETAIVVSGANFPDALSVASYAGTDGTPILLTRKDSVPAATKAALSKLGVKNTLVIGGTGAVSAKVASELPSSTRISGSNRYETSLAVAKYFGSPSDTVYVATGTAFADALAGGALAAKQETGVYLVGKSVPAELGKHLQDNDVKNVKVIGGTQAVSDAILKQLEEYLNDK</sequence>
<dbReference type="InterPro" id="IPR010435">
    <property type="entry name" value="C5a/SBT2-like_Fn3"/>
</dbReference>
<dbReference type="Gene3D" id="2.60.40.10">
    <property type="entry name" value="Immunoglobulins"/>
    <property type="match status" value="1"/>
</dbReference>
<dbReference type="InterPro" id="IPR000209">
    <property type="entry name" value="Peptidase_S8/S53_dom"/>
</dbReference>
<evidence type="ECO:0000256" key="3">
    <source>
        <dbReference type="ARBA" id="ARBA00022670"/>
    </source>
</evidence>
<keyword evidence="5" id="KW-0677">Repeat</keyword>
<gene>
    <name evidence="15" type="ORF">ACFO5U_09220</name>
</gene>
<feature type="domain" description="Inhibitor I9" evidence="13">
    <location>
        <begin position="108"/>
        <end position="170"/>
    </location>
</feature>
<evidence type="ECO:0000256" key="5">
    <source>
        <dbReference type="ARBA" id="ARBA00022737"/>
    </source>
</evidence>
<keyword evidence="16" id="KW-1185">Reference proteome</keyword>
<keyword evidence="2" id="KW-0964">Secreted</keyword>
<dbReference type="CDD" id="cd07475">
    <property type="entry name" value="Peptidases_S8_C5a_Peptidase"/>
    <property type="match status" value="1"/>
</dbReference>
<dbReference type="InterPro" id="IPR015500">
    <property type="entry name" value="Peptidase_S8_subtilisin-rel"/>
</dbReference>
<comment type="caution">
    <text evidence="15">The sequence shown here is derived from an EMBL/GenBank/DDBJ whole genome shotgun (WGS) entry which is preliminary data.</text>
</comment>
<dbReference type="InterPro" id="IPR023827">
    <property type="entry name" value="Peptidase_S8_Asp-AS"/>
</dbReference>
<comment type="similarity">
    <text evidence="1 8 9">Belongs to the peptidase S8 family.</text>
</comment>
<feature type="domain" description="PA" evidence="12">
    <location>
        <begin position="466"/>
        <end position="538"/>
    </location>
</feature>
<dbReference type="PANTHER" id="PTHR30032:SF8">
    <property type="entry name" value="GERMINATION-SPECIFIC N-ACETYLMURAMOYL-L-ALANINE AMIDASE"/>
    <property type="match status" value="1"/>
</dbReference>
<dbReference type="InterPro" id="IPR003137">
    <property type="entry name" value="PA_domain"/>
</dbReference>
<dbReference type="InterPro" id="IPR051922">
    <property type="entry name" value="Bact_Sporulation_Assoc"/>
</dbReference>
<evidence type="ECO:0000256" key="2">
    <source>
        <dbReference type="ARBA" id="ARBA00022525"/>
    </source>
</evidence>
<dbReference type="SUPFAM" id="SSF52743">
    <property type="entry name" value="Subtilisin-like"/>
    <property type="match status" value="1"/>
</dbReference>
<accession>A0ABV9MC72</accession>
<feature type="active site" description="Charge relay system" evidence="8">
    <location>
        <position position="607"/>
    </location>
</feature>
<dbReference type="SUPFAM" id="SSF52025">
    <property type="entry name" value="PA domain"/>
    <property type="match status" value="1"/>
</dbReference>
<evidence type="ECO:0000313" key="16">
    <source>
        <dbReference type="Proteomes" id="UP001595932"/>
    </source>
</evidence>
<dbReference type="InterPro" id="IPR013783">
    <property type="entry name" value="Ig-like_fold"/>
</dbReference>
<evidence type="ECO:0000256" key="7">
    <source>
        <dbReference type="ARBA" id="ARBA00022825"/>
    </source>
</evidence>
<dbReference type="Gene3D" id="3.40.50.12090">
    <property type="match status" value="2"/>
</dbReference>
<name>A0ABV9MC72_9BACL</name>
<dbReference type="Gene3D" id="3.50.30.30">
    <property type="match status" value="1"/>
</dbReference>
<dbReference type="PRINTS" id="PR00723">
    <property type="entry name" value="SUBTILISIN"/>
</dbReference>
<dbReference type="Gene3D" id="3.40.50.200">
    <property type="entry name" value="Peptidase S8/S53 domain"/>
    <property type="match status" value="1"/>
</dbReference>
<dbReference type="Pfam" id="PF06280">
    <property type="entry name" value="fn3_5"/>
    <property type="match status" value="1"/>
</dbReference>
<keyword evidence="7 8" id="KW-0720">Serine protease</keyword>
<dbReference type="InterPro" id="IPR023828">
    <property type="entry name" value="Peptidase_S8_Ser-AS"/>
</dbReference>
<dbReference type="InterPro" id="IPR022398">
    <property type="entry name" value="Peptidase_S8_His-AS"/>
</dbReference>
<dbReference type="InterPro" id="IPR007253">
    <property type="entry name" value="Cell_wall-bd_2"/>
</dbReference>
<dbReference type="PROSITE" id="PS00137">
    <property type="entry name" value="SUBTILASE_HIS"/>
    <property type="match status" value="1"/>
</dbReference>
<reference evidence="16" key="1">
    <citation type="journal article" date="2019" name="Int. J. Syst. Evol. Microbiol.">
        <title>The Global Catalogue of Microorganisms (GCM) 10K type strain sequencing project: providing services to taxonomists for standard genome sequencing and annotation.</title>
        <authorList>
            <consortium name="The Broad Institute Genomics Platform"/>
            <consortium name="The Broad Institute Genome Sequencing Center for Infectious Disease"/>
            <person name="Wu L."/>
            <person name="Ma J."/>
        </authorList>
    </citation>
    <scope>NUCLEOTIDE SEQUENCE [LARGE SCALE GENOMIC DNA]</scope>
    <source>
        <strain evidence="16">CGMCC 1.12151</strain>
    </source>
</reference>